<dbReference type="Pfam" id="PF02086">
    <property type="entry name" value="MethyltransfD12"/>
    <property type="match status" value="1"/>
</dbReference>
<keyword evidence="4" id="KW-0808">Transferase</keyword>
<dbReference type="Gene3D" id="1.10.1020.10">
    <property type="entry name" value="Adenine-specific Methyltransferase, Domain 2"/>
    <property type="match status" value="1"/>
</dbReference>
<proteinExistence type="inferred from homology"/>
<dbReference type="Gene3D" id="3.40.50.150">
    <property type="entry name" value="Vaccinia Virus protein VP39"/>
    <property type="match status" value="1"/>
</dbReference>
<protein>
    <recommendedName>
        <fullName evidence="2">site-specific DNA-methyltransferase (adenine-specific)</fullName>
        <ecNumber evidence="2">2.1.1.72</ecNumber>
    </recommendedName>
</protein>
<dbReference type="InterPro" id="IPR023095">
    <property type="entry name" value="Ade_MeTrfase_dom_2"/>
</dbReference>
<dbReference type="EMBL" id="CP059567">
    <property type="protein sequence ID" value="QMT39679.1"/>
    <property type="molecule type" value="Genomic_DNA"/>
</dbReference>
<dbReference type="PANTHER" id="PTHR30481">
    <property type="entry name" value="DNA ADENINE METHYLASE"/>
    <property type="match status" value="1"/>
</dbReference>
<name>A0A7D7N8Y9_9NEIS</name>
<comment type="catalytic activity">
    <reaction evidence="6">
        <text>a 2'-deoxyadenosine in DNA + S-adenosyl-L-methionine = an N(6)-methyl-2'-deoxyadenosine in DNA + S-adenosyl-L-homocysteine + H(+)</text>
        <dbReference type="Rhea" id="RHEA:15197"/>
        <dbReference type="Rhea" id="RHEA-COMP:12418"/>
        <dbReference type="Rhea" id="RHEA-COMP:12419"/>
        <dbReference type="ChEBI" id="CHEBI:15378"/>
        <dbReference type="ChEBI" id="CHEBI:57856"/>
        <dbReference type="ChEBI" id="CHEBI:59789"/>
        <dbReference type="ChEBI" id="CHEBI:90615"/>
        <dbReference type="ChEBI" id="CHEBI:90616"/>
        <dbReference type="EC" id="2.1.1.72"/>
    </reaction>
</comment>
<dbReference type="KEGG" id="nsg:H3L94_07300"/>
<dbReference type="RefSeq" id="WP_182121479.1">
    <property type="nucleotide sequence ID" value="NZ_CP059567.1"/>
</dbReference>
<evidence type="ECO:0000256" key="3">
    <source>
        <dbReference type="ARBA" id="ARBA00022603"/>
    </source>
</evidence>
<evidence type="ECO:0000256" key="6">
    <source>
        <dbReference type="ARBA" id="ARBA00047942"/>
    </source>
</evidence>
<keyword evidence="5" id="KW-0949">S-adenosyl-L-methionine</keyword>
<dbReference type="PIRSF" id="PIRSF000398">
    <property type="entry name" value="M_m6A_EcoRV"/>
    <property type="match status" value="1"/>
</dbReference>
<dbReference type="GO" id="GO:0009007">
    <property type="term" value="F:site-specific DNA-methyltransferase (adenine-specific) activity"/>
    <property type="evidence" value="ECO:0007669"/>
    <property type="project" value="UniProtKB-EC"/>
</dbReference>
<dbReference type="PRINTS" id="PR00505">
    <property type="entry name" value="D12N6MTFRASE"/>
</dbReference>
<dbReference type="GO" id="GO:0043565">
    <property type="term" value="F:sequence-specific DNA binding"/>
    <property type="evidence" value="ECO:0007669"/>
    <property type="project" value="TreeGrafter"/>
</dbReference>
<dbReference type="GO" id="GO:0009307">
    <property type="term" value="P:DNA restriction-modification system"/>
    <property type="evidence" value="ECO:0007669"/>
    <property type="project" value="InterPro"/>
</dbReference>
<dbReference type="InterPro" id="IPR012327">
    <property type="entry name" value="MeTrfase_D12"/>
</dbReference>
<dbReference type="InterPro" id="IPR029063">
    <property type="entry name" value="SAM-dependent_MTases_sf"/>
</dbReference>
<gene>
    <name evidence="7" type="ORF">H3L94_07300</name>
</gene>
<evidence type="ECO:0000313" key="7">
    <source>
        <dbReference type="EMBL" id="QMT39679.1"/>
    </source>
</evidence>
<dbReference type="GO" id="GO:1904047">
    <property type="term" value="F:S-adenosyl-L-methionine binding"/>
    <property type="evidence" value="ECO:0007669"/>
    <property type="project" value="TreeGrafter"/>
</dbReference>
<evidence type="ECO:0000256" key="2">
    <source>
        <dbReference type="ARBA" id="ARBA00011900"/>
    </source>
</evidence>
<dbReference type="GO" id="GO:0006298">
    <property type="term" value="P:mismatch repair"/>
    <property type="evidence" value="ECO:0007669"/>
    <property type="project" value="TreeGrafter"/>
</dbReference>
<accession>A0A7D7N8Y9</accession>
<organism evidence="7 8">
    <name type="scientific">Neisseria shayeganii</name>
    <dbReference type="NCBI Taxonomy" id="607712"/>
    <lineage>
        <taxon>Bacteria</taxon>
        <taxon>Pseudomonadati</taxon>
        <taxon>Pseudomonadota</taxon>
        <taxon>Betaproteobacteria</taxon>
        <taxon>Neisseriales</taxon>
        <taxon>Neisseriaceae</taxon>
        <taxon>Neisseria</taxon>
    </lineage>
</organism>
<dbReference type="PANTHER" id="PTHR30481:SF2">
    <property type="entry name" value="SITE-SPECIFIC DNA-METHYLTRANSFERASE (ADENINE-SPECIFIC)"/>
    <property type="match status" value="1"/>
</dbReference>
<dbReference type="AlphaFoldDB" id="A0A7D7N8Y9"/>
<keyword evidence="3 7" id="KW-0489">Methyltransferase</keyword>
<evidence type="ECO:0000256" key="5">
    <source>
        <dbReference type="ARBA" id="ARBA00022691"/>
    </source>
</evidence>
<comment type="similarity">
    <text evidence="1">Belongs to the N(4)/N(6)-methyltransferase family.</text>
</comment>
<dbReference type="REBASE" id="432236">
    <property type="entry name" value="M.Nsh22244ORF7300P"/>
</dbReference>
<evidence type="ECO:0000256" key="4">
    <source>
        <dbReference type="ARBA" id="ARBA00022679"/>
    </source>
</evidence>
<dbReference type="EC" id="2.1.1.72" evidence="2"/>
<dbReference type="InterPro" id="IPR012263">
    <property type="entry name" value="M_m6A_EcoRV"/>
</dbReference>
<dbReference type="Proteomes" id="UP000514752">
    <property type="component" value="Chromosome"/>
</dbReference>
<reference evidence="7 8" key="1">
    <citation type="submission" date="2020-07" db="EMBL/GenBank/DDBJ databases">
        <title>Genomic diversity of species in the Neisseriaceae family.</title>
        <authorList>
            <person name="Vincent A.T."/>
            <person name="Bernet E."/>
            <person name="Veyrier F.J."/>
        </authorList>
    </citation>
    <scope>NUCLEOTIDE SEQUENCE [LARGE SCALE GENOMIC DNA]</scope>
    <source>
        <strain evidence="7 8">DSM 22244</strain>
    </source>
</reference>
<evidence type="ECO:0000256" key="1">
    <source>
        <dbReference type="ARBA" id="ARBA00006594"/>
    </source>
</evidence>
<dbReference type="SUPFAM" id="SSF53335">
    <property type="entry name" value="S-adenosyl-L-methionine-dependent methyltransferases"/>
    <property type="match status" value="1"/>
</dbReference>
<evidence type="ECO:0000313" key="8">
    <source>
        <dbReference type="Proteomes" id="UP000514752"/>
    </source>
</evidence>
<sequence>MAGHSNPLTPLRYPGGKGAFAPFVRAVMDVNNLTGGHYLEPFAGGCGVALDLLFNGYCSDIHINDLDLAIYNFWDSITNDSENFLALLYDVPLSIEEWEKQKIILKYPEEHSSLAHGFAAFYLNRTNRSGILKAGVIGGKSQNGTYKLDARFNKERLSKLIIRIAQYANHIHIYNEDALSLLKKVNTLLPEKSLIYLDPPYYVKGQGLYRNFYNHNDHVNICDALGSVDRKWIVSYDNCSEIKKIYKKYRQDDYFLTYCAYNKVKGSEVMIYGDNINIPEKRLLIKK</sequence>
<dbReference type="GO" id="GO:0032259">
    <property type="term" value="P:methylation"/>
    <property type="evidence" value="ECO:0007669"/>
    <property type="project" value="UniProtKB-KW"/>
</dbReference>